<dbReference type="AlphaFoldDB" id="A0A255EL85"/>
<dbReference type="Pfam" id="PF00884">
    <property type="entry name" value="Sulfatase"/>
    <property type="match status" value="2"/>
</dbReference>
<evidence type="ECO:0000313" key="3">
    <source>
        <dbReference type="EMBL" id="OYN88903.1"/>
    </source>
</evidence>
<dbReference type="InterPro" id="IPR017850">
    <property type="entry name" value="Alkaline_phosphatase_core_sf"/>
</dbReference>
<dbReference type="InterPro" id="IPR050738">
    <property type="entry name" value="Sulfatase"/>
</dbReference>
<organism evidence="3 4">
    <name type="scientific">Parenemella sanctibonifatiensis</name>
    <dbReference type="NCBI Taxonomy" id="2016505"/>
    <lineage>
        <taxon>Bacteria</taxon>
        <taxon>Bacillati</taxon>
        <taxon>Actinomycetota</taxon>
        <taxon>Actinomycetes</taxon>
        <taxon>Propionibacteriales</taxon>
        <taxon>Propionibacteriaceae</taxon>
        <taxon>Parenemella</taxon>
    </lineage>
</organism>
<sequence>MRPNVVIFMTDQQRGATLDPGHRLRALTPNVDAMAADGVRFSRAYAPSPHCCPARTSFMTGRHPIEHGVWNNVNVANALSRGPRPGTPVWSRDLASAGYALGFAGKWHVSNTENPWIRARADQDQPWVSYIGPLGPHDPYQPPQEFLDQYDPDAIHLEDSFADPMTDKPALYRRIRDRFDQLTEPEHREALRHYLAFCSYEDALFGEVVAAVAESGQLDDTIFIYLSDHGDYAGDHGLWCKGLPAFTSAYHVPLVIGGRPIQAANRGGVVDAAVSLMDIGPTLLELCGAEVAHPMSGRSLVPALTGEPIAERDLLLATEGNETYGNQRILLAGDWKLVVNMFDRDELYHLATDPGEMKNLLHRGDEPRAVGVPEETRVPEELRAVVEDLYARLWRLAVGYGDDLTNGYILTALGQYGPGVAASPRP</sequence>
<dbReference type="EMBL" id="NMVI01000011">
    <property type="protein sequence ID" value="OYN88903.1"/>
    <property type="molecule type" value="Genomic_DNA"/>
</dbReference>
<protein>
    <recommendedName>
        <fullName evidence="2">Sulfatase N-terminal domain-containing protein</fullName>
    </recommendedName>
</protein>
<gene>
    <name evidence="3" type="ORF">CGZ92_04050</name>
</gene>
<accession>A0A255EL85</accession>
<comment type="caution">
    <text evidence="3">The sequence shown here is derived from an EMBL/GenBank/DDBJ whole genome shotgun (WGS) entry which is preliminary data.</text>
</comment>
<dbReference type="Proteomes" id="UP000216533">
    <property type="component" value="Unassembled WGS sequence"/>
</dbReference>
<dbReference type="PANTHER" id="PTHR42693">
    <property type="entry name" value="ARYLSULFATASE FAMILY MEMBER"/>
    <property type="match status" value="1"/>
</dbReference>
<feature type="domain" description="Sulfatase N-terminal" evidence="2">
    <location>
        <begin position="121"/>
        <end position="288"/>
    </location>
</feature>
<evidence type="ECO:0000259" key="2">
    <source>
        <dbReference type="Pfam" id="PF00884"/>
    </source>
</evidence>
<evidence type="ECO:0000256" key="1">
    <source>
        <dbReference type="ARBA" id="ARBA00008779"/>
    </source>
</evidence>
<dbReference type="PANTHER" id="PTHR42693:SF33">
    <property type="entry name" value="ARYLSULFATASE"/>
    <property type="match status" value="1"/>
</dbReference>
<dbReference type="Gene3D" id="3.40.720.10">
    <property type="entry name" value="Alkaline Phosphatase, subunit A"/>
    <property type="match status" value="2"/>
</dbReference>
<name>A0A255EL85_9ACTN</name>
<evidence type="ECO:0000313" key="4">
    <source>
        <dbReference type="Proteomes" id="UP000216533"/>
    </source>
</evidence>
<dbReference type="GO" id="GO:0004065">
    <property type="term" value="F:arylsulfatase activity"/>
    <property type="evidence" value="ECO:0007669"/>
    <property type="project" value="TreeGrafter"/>
</dbReference>
<dbReference type="InterPro" id="IPR000917">
    <property type="entry name" value="Sulfatase_N"/>
</dbReference>
<dbReference type="SUPFAM" id="SSF53649">
    <property type="entry name" value="Alkaline phosphatase-like"/>
    <property type="match status" value="1"/>
</dbReference>
<comment type="similarity">
    <text evidence="1">Belongs to the sulfatase family.</text>
</comment>
<dbReference type="RefSeq" id="WP_094450118.1">
    <property type="nucleotide sequence ID" value="NZ_NMVI01000011.1"/>
</dbReference>
<feature type="domain" description="Sulfatase N-terminal" evidence="2">
    <location>
        <begin position="3"/>
        <end position="114"/>
    </location>
</feature>
<proteinExistence type="inferred from homology"/>
<reference evidence="3 4" key="1">
    <citation type="submission" date="2017-07" db="EMBL/GenBank/DDBJ databases">
        <title>Draft whole genome sequences of clinical Proprionibacteriaceae strains.</title>
        <authorList>
            <person name="Bernier A.-M."/>
            <person name="Bernard K."/>
            <person name="Domingo M.-C."/>
        </authorList>
    </citation>
    <scope>NUCLEOTIDE SEQUENCE [LARGE SCALE GENOMIC DNA]</scope>
    <source>
        <strain evidence="3 4">NML 160184</strain>
    </source>
</reference>